<dbReference type="RefSeq" id="WP_205663783.1">
    <property type="nucleotide sequence ID" value="NZ_BSYK01000001.1"/>
</dbReference>
<name>A0AAX6BDH7_PRIMG</name>
<organism evidence="1 2">
    <name type="scientific">Priestia megaterium</name>
    <name type="common">Bacillus megaterium</name>
    <dbReference type="NCBI Taxonomy" id="1404"/>
    <lineage>
        <taxon>Bacteria</taxon>
        <taxon>Bacillati</taxon>
        <taxon>Bacillota</taxon>
        <taxon>Bacilli</taxon>
        <taxon>Bacillales</taxon>
        <taxon>Bacillaceae</taxon>
        <taxon>Priestia</taxon>
    </lineage>
</organism>
<sequence length="96" mass="11140">MIEENLFKLVDWFQLSRSSNGIYVIDITTNHVQSSDFSHRFDKEALLGADEFVTYSIHEMNRIGSLSTYEIVKKVVDEKGNLIVFAKPEFHQVEKD</sequence>
<evidence type="ECO:0000313" key="1">
    <source>
        <dbReference type="EMBL" id="GMG71806.1"/>
    </source>
</evidence>
<reference evidence="1" key="1">
    <citation type="journal article" date="2024" name="Appl Microbiol">
        <title>Effect of kuratsuki Bacillus and Priestia on Taste of Sake.</title>
        <authorList>
            <person name="Kobayashi K."/>
            <person name="Nishida H."/>
        </authorList>
    </citation>
    <scope>NUCLEOTIDE SEQUENCE</scope>
    <source>
        <strain evidence="1">B-12</strain>
    </source>
</reference>
<dbReference type="AlphaFoldDB" id="A0AAX6BDH7"/>
<dbReference type="Proteomes" id="UP001165240">
    <property type="component" value="Unassembled WGS sequence"/>
</dbReference>
<dbReference type="EMBL" id="BSYK01000001">
    <property type="protein sequence ID" value="GMG71806.1"/>
    <property type="molecule type" value="Genomic_DNA"/>
</dbReference>
<gene>
    <name evidence="1" type="ORF">ShirakiTB12_02740</name>
</gene>
<accession>A0AAX6BDH7</accession>
<proteinExistence type="predicted"/>
<evidence type="ECO:0000313" key="2">
    <source>
        <dbReference type="Proteomes" id="UP001165240"/>
    </source>
</evidence>
<comment type="caution">
    <text evidence="1">The sequence shown here is derived from an EMBL/GenBank/DDBJ whole genome shotgun (WGS) entry which is preliminary data.</text>
</comment>
<protein>
    <submittedName>
        <fullName evidence="1">Uncharacterized protein</fullName>
    </submittedName>
</protein>